<name>A0A9Q4B3B1_SALAG</name>
<proteinExistence type="predicted"/>
<evidence type="ECO:0000259" key="1">
    <source>
        <dbReference type="Pfam" id="PF13524"/>
    </source>
</evidence>
<dbReference type="RefSeq" id="WP_257821969.1">
    <property type="nucleotide sequence ID" value="NZ_JABXYM010000001.1"/>
</dbReference>
<dbReference type="AlphaFoldDB" id="A0A9Q4B3B1"/>
<dbReference type="InterPro" id="IPR055259">
    <property type="entry name" value="YkvP/CgeB_Glyco_trans-like"/>
</dbReference>
<evidence type="ECO:0000313" key="3">
    <source>
        <dbReference type="Proteomes" id="UP001057753"/>
    </source>
</evidence>
<accession>A0A9Q4B3B1</accession>
<sequence>MTNHPKILMLIRQFGNTYPKHNQKYKAITSLEKFTDVYYWYEDGSILDILKKIPVKPDFIIHYDPSWGHVFAPHITDLDKVTIPTGAFSIDIHANKQERLAYFNQNNIDLIFSVIKSPFLKAFPTFTKQFRWLPFSIDPEVTKDWQLNKDIKFLFMGLVNDGTVSHPPLGRYPFREAVLKKMKDVEGFKYNKHPGNLTSDIALVNETFSQELNRAHIFFTCGGSPKYPVMKFFEAPGSRTLLLAEPNEDVWDLGFKDKENFVACNTEDFFEKAMFYSEDESERTRITTNGYHFIHEHHTNDVRAQQLLTYITDYLGGKEANDLPLI</sequence>
<reference evidence="2" key="1">
    <citation type="submission" date="2020-06" db="EMBL/GenBank/DDBJ databases">
        <title>Insight into the genomes of haloalkaliphilic bacilli from Kenyan soda lakes.</title>
        <authorList>
            <person name="Mwirichia R."/>
            <person name="Villamizar G.C."/>
            <person name="Poehlein A."/>
            <person name="Mugweru J."/>
            <person name="Kipnyargis A."/>
            <person name="Kiplimo D."/>
            <person name="Orwa P."/>
            <person name="Daniel R."/>
        </authorList>
    </citation>
    <scope>NUCLEOTIDE SEQUENCE</scope>
    <source>
        <strain evidence="2">B1096_S55</strain>
    </source>
</reference>
<keyword evidence="3" id="KW-1185">Reference proteome</keyword>
<gene>
    <name evidence="2" type="ORF">HXA33_13490</name>
</gene>
<protein>
    <submittedName>
        <fullName evidence="2">Glycosyltransferase</fullName>
    </submittedName>
</protein>
<dbReference type="Pfam" id="PF13524">
    <property type="entry name" value="Glyco_trans_1_2"/>
    <property type="match status" value="1"/>
</dbReference>
<feature type="domain" description="Spore protein YkvP/CgeB glycosyl transferase-like" evidence="1">
    <location>
        <begin position="203"/>
        <end position="308"/>
    </location>
</feature>
<evidence type="ECO:0000313" key="2">
    <source>
        <dbReference type="EMBL" id="MCR6097559.1"/>
    </source>
</evidence>
<dbReference type="Proteomes" id="UP001057753">
    <property type="component" value="Unassembled WGS sequence"/>
</dbReference>
<comment type="caution">
    <text evidence="2">The sequence shown here is derived from an EMBL/GenBank/DDBJ whole genome shotgun (WGS) entry which is preliminary data.</text>
</comment>
<dbReference type="EMBL" id="JABXYM010000001">
    <property type="protein sequence ID" value="MCR6097559.1"/>
    <property type="molecule type" value="Genomic_DNA"/>
</dbReference>
<organism evidence="2 3">
    <name type="scientific">Salipaludibacillus agaradhaerens</name>
    <name type="common">Bacillus agaradhaerens</name>
    <dbReference type="NCBI Taxonomy" id="76935"/>
    <lineage>
        <taxon>Bacteria</taxon>
        <taxon>Bacillati</taxon>
        <taxon>Bacillota</taxon>
        <taxon>Bacilli</taxon>
        <taxon>Bacillales</taxon>
        <taxon>Bacillaceae</taxon>
    </lineage>
</organism>